<gene>
    <name evidence="17" type="primary">ilvE_1</name>
    <name evidence="16" type="ORF">TL5118_00130</name>
    <name evidence="17" type="ORF">TL5120_00162</name>
</gene>
<evidence type="ECO:0000256" key="7">
    <source>
        <dbReference type="ARBA" id="ARBA00013053"/>
    </source>
</evidence>
<dbReference type="EMBL" id="CYSB01000004">
    <property type="protein sequence ID" value="CUH62679.1"/>
    <property type="molecule type" value="Genomic_DNA"/>
</dbReference>
<evidence type="ECO:0000256" key="13">
    <source>
        <dbReference type="ARBA" id="ARBA00049229"/>
    </source>
</evidence>
<keyword evidence="10" id="KW-0028">Amino-acid biosynthesis</keyword>
<dbReference type="GO" id="GO:0009082">
    <property type="term" value="P:branched-chain amino acid biosynthetic process"/>
    <property type="evidence" value="ECO:0007669"/>
    <property type="project" value="UniProtKB-KW"/>
</dbReference>
<keyword evidence="18" id="KW-1185">Reference proteome</keyword>
<dbReference type="InterPro" id="IPR043131">
    <property type="entry name" value="BCAT-like_N"/>
</dbReference>
<name>A0A0P1FPG6_9RHOB</name>
<evidence type="ECO:0000313" key="17">
    <source>
        <dbReference type="EMBL" id="CUH70386.1"/>
    </source>
</evidence>
<dbReference type="InterPro" id="IPR050571">
    <property type="entry name" value="Class-IV_PLP-Dep_Aminotrnsfr"/>
</dbReference>
<dbReference type="PANTHER" id="PTHR42743:SF11">
    <property type="entry name" value="AMINODEOXYCHORISMATE LYASE"/>
    <property type="match status" value="1"/>
</dbReference>
<dbReference type="OrthoDB" id="21319at2"/>
<reference evidence="16 18" key="1">
    <citation type="submission" date="2015-09" db="EMBL/GenBank/DDBJ databases">
        <authorList>
            <person name="Rodrigo-Torres L."/>
            <person name="Arahal D.R."/>
        </authorList>
    </citation>
    <scope>NUCLEOTIDE SEQUENCE [LARGE SCALE GENOMIC DNA]</scope>
    <source>
        <strain evidence="16 18">CECT 5118</strain>
    </source>
</reference>
<dbReference type="Proteomes" id="UP000051086">
    <property type="component" value="Unassembled WGS sequence"/>
</dbReference>
<evidence type="ECO:0000256" key="8">
    <source>
        <dbReference type="ARBA" id="ARBA00014472"/>
    </source>
</evidence>
<evidence type="ECO:0000256" key="10">
    <source>
        <dbReference type="ARBA" id="ARBA00023304"/>
    </source>
</evidence>
<evidence type="ECO:0000256" key="3">
    <source>
        <dbReference type="ARBA" id="ARBA00004824"/>
    </source>
</evidence>
<evidence type="ECO:0000256" key="6">
    <source>
        <dbReference type="ARBA" id="ARBA00009320"/>
    </source>
</evidence>
<comment type="catalytic activity">
    <reaction evidence="13">
        <text>L-leucine + 2-oxoglutarate = 4-methyl-2-oxopentanoate + L-glutamate</text>
        <dbReference type="Rhea" id="RHEA:18321"/>
        <dbReference type="ChEBI" id="CHEBI:16810"/>
        <dbReference type="ChEBI" id="CHEBI:17865"/>
        <dbReference type="ChEBI" id="CHEBI:29985"/>
        <dbReference type="ChEBI" id="CHEBI:57427"/>
        <dbReference type="EC" id="2.6.1.42"/>
    </reaction>
</comment>
<dbReference type="FunFam" id="3.20.10.10:FF:000002">
    <property type="entry name" value="D-alanine aminotransferase"/>
    <property type="match status" value="1"/>
</dbReference>
<dbReference type="Pfam" id="PF01063">
    <property type="entry name" value="Aminotran_4"/>
    <property type="match status" value="1"/>
</dbReference>
<dbReference type="GO" id="GO:0004084">
    <property type="term" value="F:branched-chain-amino-acid transaminase activity"/>
    <property type="evidence" value="ECO:0007669"/>
    <property type="project" value="UniProtKB-EC"/>
</dbReference>
<evidence type="ECO:0000256" key="2">
    <source>
        <dbReference type="ARBA" id="ARBA00003109"/>
    </source>
</evidence>
<evidence type="ECO:0000313" key="16">
    <source>
        <dbReference type="EMBL" id="CUH62679.1"/>
    </source>
</evidence>
<dbReference type="NCBIfam" id="NF009896">
    <property type="entry name" value="PRK13356.1"/>
    <property type="match status" value="1"/>
</dbReference>
<comment type="cofactor">
    <cofactor evidence="1 15">
        <name>pyridoxal 5'-phosphate</name>
        <dbReference type="ChEBI" id="CHEBI:597326"/>
    </cofactor>
</comment>
<comment type="catalytic activity">
    <reaction evidence="11">
        <text>L-valine + 2-oxoglutarate = 3-methyl-2-oxobutanoate + L-glutamate</text>
        <dbReference type="Rhea" id="RHEA:24813"/>
        <dbReference type="ChEBI" id="CHEBI:11851"/>
        <dbReference type="ChEBI" id="CHEBI:16810"/>
        <dbReference type="ChEBI" id="CHEBI:29985"/>
        <dbReference type="ChEBI" id="CHEBI:57762"/>
        <dbReference type="EC" id="2.6.1.42"/>
    </reaction>
</comment>
<proteinExistence type="inferred from homology"/>
<evidence type="ECO:0000256" key="15">
    <source>
        <dbReference type="RuleBase" id="RU004516"/>
    </source>
</evidence>
<evidence type="ECO:0000256" key="1">
    <source>
        <dbReference type="ARBA" id="ARBA00001933"/>
    </source>
</evidence>
<keyword evidence="17" id="KW-0032">Aminotransferase</keyword>
<keyword evidence="10" id="KW-0100">Branched-chain amino acid biosynthesis</keyword>
<comment type="pathway">
    <text evidence="4">Amino-acid biosynthesis; L-valine biosynthesis; L-valine from pyruvate: step 4/4.</text>
</comment>
<dbReference type="Gene3D" id="3.30.470.10">
    <property type="match status" value="1"/>
</dbReference>
<reference evidence="17 19" key="2">
    <citation type="submission" date="2015-09" db="EMBL/GenBank/DDBJ databases">
        <authorList>
            <consortium name="Swine Surveillance"/>
        </authorList>
    </citation>
    <scope>NUCLEOTIDE SEQUENCE [LARGE SCALE GENOMIC DNA]</scope>
    <source>
        <strain evidence="17 19">5120</strain>
    </source>
</reference>
<evidence type="ECO:0000256" key="5">
    <source>
        <dbReference type="ARBA" id="ARBA00005072"/>
    </source>
</evidence>
<protein>
    <recommendedName>
        <fullName evidence="8">Probable branched-chain-amino-acid aminotransferase</fullName>
        <ecNumber evidence="7">2.6.1.42</ecNumber>
    </recommendedName>
</protein>
<dbReference type="InterPro" id="IPR018300">
    <property type="entry name" value="Aminotrans_IV_CS"/>
</dbReference>
<sequence length="293" mass="31905">MAVGKGKVYTWFEGSWQDGNTAIIRAADHVAWLGSQVFDGARAFEGVMPDLDLHCARLTRSAEALGMIPTTSGEEIAALVRDRVKAFPKEAELYIRPMMWSTESGAGVIDLDPESTAFAICIEEMAMPSIEGFSLTVAPYRRPRQDMALTEAKAGSLYANNARIMAYARKHGYSNALSLDVDGNVAETASTNVFLIRDGVVFTPVPTGCFLNGLTRQRVIGLLRADGYEVVETTLTLDDFRQADEIFATGNIAKVMPVSKLEDRDLGIGSVSLRARQLYWEFAHSAPAQVSAA</sequence>
<keyword evidence="9 15" id="KW-0663">Pyridoxal phosphate</keyword>
<dbReference type="GO" id="GO:0008652">
    <property type="term" value="P:amino acid biosynthetic process"/>
    <property type="evidence" value="ECO:0007669"/>
    <property type="project" value="UniProtKB-ARBA"/>
</dbReference>
<dbReference type="SUPFAM" id="SSF56752">
    <property type="entry name" value="D-aminoacid aminotransferase-like PLP-dependent enzymes"/>
    <property type="match status" value="1"/>
</dbReference>
<dbReference type="EMBL" id="CYSC01000003">
    <property type="protein sequence ID" value="CUH70386.1"/>
    <property type="molecule type" value="Genomic_DNA"/>
</dbReference>
<dbReference type="GO" id="GO:0005829">
    <property type="term" value="C:cytosol"/>
    <property type="evidence" value="ECO:0007669"/>
    <property type="project" value="TreeGrafter"/>
</dbReference>
<evidence type="ECO:0000256" key="12">
    <source>
        <dbReference type="ARBA" id="ARBA00048798"/>
    </source>
</evidence>
<dbReference type="PROSITE" id="PS00770">
    <property type="entry name" value="AA_TRANSFER_CLASS_4"/>
    <property type="match status" value="1"/>
</dbReference>
<comment type="function">
    <text evidence="2">Acts on leucine, isoleucine and valine.</text>
</comment>
<dbReference type="RefSeq" id="WP_058241734.1">
    <property type="nucleotide sequence ID" value="NZ_CYSB01000004.1"/>
</dbReference>
<dbReference type="PANTHER" id="PTHR42743">
    <property type="entry name" value="AMINO-ACID AMINOTRANSFERASE"/>
    <property type="match status" value="1"/>
</dbReference>
<dbReference type="AlphaFoldDB" id="A0A0P1FPG6"/>
<accession>A0A0P1FPG6</accession>
<evidence type="ECO:0000256" key="4">
    <source>
        <dbReference type="ARBA" id="ARBA00004931"/>
    </source>
</evidence>
<evidence type="ECO:0000256" key="14">
    <source>
        <dbReference type="RuleBase" id="RU004106"/>
    </source>
</evidence>
<dbReference type="Proteomes" id="UP000051887">
    <property type="component" value="Unassembled WGS sequence"/>
</dbReference>
<dbReference type="InterPro" id="IPR036038">
    <property type="entry name" value="Aminotransferase-like"/>
</dbReference>
<comment type="catalytic activity">
    <reaction evidence="12">
        <text>L-isoleucine + 2-oxoglutarate = (S)-3-methyl-2-oxopentanoate + L-glutamate</text>
        <dbReference type="Rhea" id="RHEA:24801"/>
        <dbReference type="ChEBI" id="CHEBI:16810"/>
        <dbReference type="ChEBI" id="CHEBI:29985"/>
        <dbReference type="ChEBI" id="CHEBI:35146"/>
        <dbReference type="ChEBI" id="CHEBI:58045"/>
        <dbReference type="EC" id="2.6.1.42"/>
    </reaction>
</comment>
<evidence type="ECO:0000256" key="9">
    <source>
        <dbReference type="ARBA" id="ARBA00022898"/>
    </source>
</evidence>
<comment type="pathway">
    <text evidence="5">Amino-acid biosynthesis; L-leucine biosynthesis; L-leucine from 3-methyl-2-oxobutanoate: step 4/4.</text>
</comment>
<evidence type="ECO:0000313" key="18">
    <source>
        <dbReference type="Proteomes" id="UP000051086"/>
    </source>
</evidence>
<dbReference type="InterPro" id="IPR001544">
    <property type="entry name" value="Aminotrans_IV"/>
</dbReference>
<dbReference type="CDD" id="cd00449">
    <property type="entry name" value="PLPDE_IV"/>
    <property type="match status" value="1"/>
</dbReference>
<evidence type="ECO:0000313" key="19">
    <source>
        <dbReference type="Proteomes" id="UP000051887"/>
    </source>
</evidence>
<dbReference type="Gene3D" id="3.20.10.10">
    <property type="entry name" value="D-amino Acid Aminotransferase, subunit A, domain 2"/>
    <property type="match status" value="1"/>
</dbReference>
<evidence type="ECO:0000256" key="11">
    <source>
        <dbReference type="ARBA" id="ARBA00048212"/>
    </source>
</evidence>
<organism evidence="17 19">
    <name type="scientific">Thalassovita autumnalis</name>
    <dbReference type="NCBI Taxonomy" id="2072972"/>
    <lineage>
        <taxon>Bacteria</taxon>
        <taxon>Pseudomonadati</taxon>
        <taxon>Pseudomonadota</taxon>
        <taxon>Alphaproteobacteria</taxon>
        <taxon>Rhodobacterales</taxon>
        <taxon>Roseobacteraceae</taxon>
        <taxon>Thalassovita</taxon>
    </lineage>
</organism>
<dbReference type="EC" id="2.6.1.42" evidence="7"/>
<keyword evidence="17" id="KW-0808">Transferase</keyword>
<dbReference type="InterPro" id="IPR043132">
    <property type="entry name" value="BCAT-like_C"/>
</dbReference>
<comment type="pathway">
    <text evidence="3">Amino-acid biosynthesis; L-isoleucine biosynthesis; L-isoleucine from 2-oxobutanoate: step 4/4.</text>
</comment>
<comment type="similarity">
    <text evidence="6 14">Belongs to the class-IV pyridoxal-phosphate-dependent aminotransferase family.</text>
</comment>